<comment type="caution">
    <text evidence="4">The sequence shown here is derived from an EMBL/GenBank/DDBJ whole genome shotgun (WGS) entry which is preliminary data.</text>
</comment>
<organism evidence="4 5">
    <name type="scientific">Parascedosporium putredinis</name>
    <dbReference type="NCBI Taxonomy" id="1442378"/>
    <lineage>
        <taxon>Eukaryota</taxon>
        <taxon>Fungi</taxon>
        <taxon>Dikarya</taxon>
        <taxon>Ascomycota</taxon>
        <taxon>Pezizomycotina</taxon>
        <taxon>Sordariomycetes</taxon>
        <taxon>Hypocreomycetidae</taxon>
        <taxon>Microascales</taxon>
        <taxon>Microascaceae</taxon>
        <taxon>Parascedosporium</taxon>
    </lineage>
</organism>
<dbReference type="GO" id="GO:0008168">
    <property type="term" value="F:methyltransferase activity"/>
    <property type="evidence" value="ECO:0007669"/>
    <property type="project" value="UniProtKB-KW"/>
</dbReference>
<dbReference type="SUPFAM" id="SSF53335">
    <property type="entry name" value="S-adenosyl-L-methionine-dependent methyltransferases"/>
    <property type="match status" value="1"/>
</dbReference>
<dbReference type="CDD" id="cd02440">
    <property type="entry name" value="AdoMet_MTases"/>
    <property type="match status" value="1"/>
</dbReference>
<evidence type="ECO:0000313" key="4">
    <source>
        <dbReference type="EMBL" id="CAI4213386.1"/>
    </source>
</evidence>
<keyword evidence="1" id="KW-0489">Methyltransferase</keyword>
<dbReference type="AlphaFoldDB" id="A0A9P1GYV4"/>
<accession>A0A9P1GYV4</accession>
<keyword evidence="2" id="KW-0808">Transferase</keyword>
<dbReference type="GO" id="GO:0032259">
    <property type="term" value="P:methylation"/>
    <property type="evidence" value="ECO:0007669"/>
    <property type="project" value="UniProtKB-KW"/>
</dbReference>
<name>A0A9P1GYV4_9PEZI</name>
<gene>
    <name evidence="4" type="ORF">PPNO1_LOCUS3133</name>
</gene>
<evidence type="ECO:0000256" key="2">
    <source>
        <dbReference type="ARBA" id="ARBA00022679"/>
    </source>
</evidence>
<dbReference type="InterPro" id="IPR029063">
    <property type="entry name" value="SAM-dependent_MTases_sf"/>
</dbReference>
<evidence type="ECO:0000256" key="1">
    <source>
        <dbReference type="ARBA" id="ARBA00022603"/>
    </source>
</evidence>
<dbReference type="PANTHER" id="PTHR43861:SF1">
    <property type="entry name" value="TRANS-ACONITATE 2-METHYLTRANSFERASE"/>
    <property type="match status" value="1"/>
</dbReference>
<dbReference type="EMBL" id="CALLCH030000008">
    <property type="protein sequence ID" value="CAI4213386.1"/>
    <property type="molecule type" value="Genomic_DNA"/>
</dbReference>
<feature type="domain" description="Methyltransferase" evidence="3">
    <location>
        <begin position="66"/>
        <end position="170"/>
    </location>
</feature>
<dbReference type="InterPro" id="IPR041698">
    <property type="entry name" value="Methyltransf_25"/>
</dbReference>
<dbReference type="OrthoDB" id="10004862at2759"/>
<dbReference type="Gene3D" id="3.40.50.150">
    <property type="entry name" value="Vaccinia Virus protein VP39"/>
    <property type="match status" value="1"/>
</dbReference>
<proteinExistence type="predicted"/>
<dbReference type="Proteomes" id="UP000838763">
    <property type="component" value="Unassembled WGS sequence"/>
</dbReference>
<sequence>MSGDAPPADLKARIKTSYDAIADVYNEWTKKHSDLRSRYLAQFIEHLPAAAAAATAETGTPAPTRILELGCGAGEPSTRTLAARPNTHVIGNDLSSAQIALARAHAATEWTLGAGSSVEFAEGDMADAAVLDFAPGSLDGVVALYSLFHLPREEQTAMMARTVEWLRPGGLLLATFSGAAAEAVVMEKWLREEDWMFWSGWGREGTLERLGAAGFEVVVEALEEENVDVDFCG</sequence>
<dbReference type="Pfam" id="PF13649">
    <property type="entry name" value="Methyltransf_25"/>
    <property type="match status" value="1"/>
</dbReference>
<keyword evidence="5" id="KW-1185">Reference proteome</keyword>
<reference evidence="4" key="1">
    <citation type="submission" date="2022-11" db="EMBL/GenBank/DDBJ databases">
        <authorList>
            <person name="Scott C."/>
            <person name="Bruce N."/>
        </authorList>
    </citation>
    <scope>NUCLEOTIDE SEQUENCE</scope>
</reference>
<evidence type="ECO:0000259" key="3">
    <source>
        <dbReference type="Pfam" id="PF13649"/>
    </source>
</evidence>
<protein>
    <recommendedName>
        <fullName evidence="3">Methyltransferase domain-containing protein</fullName>
    </recommendedName>
</protein>
<evidence type="ECO:0000313" key="5">
    <source>
        <dbReference type="Proteomes" id="UP000838763"/>
    </source>
</evidence>
<dbReference type="PANTHER" id="PTHR43861">
    <property type="entry name" value="TRANS-ACONITATE 2-METHYLTRANSFERASE-RELATED"/>
    <property type="match status" value="1"/>
</dbReference>